<dbReference type="EMBL" id="KF981626">
    <property type="protein sequence ID" value="AHL27159.1"/>
    <property type="molecule type" value="Genomic_RNA"/>
</dbReference>
<reference evidence="1" key="1">
    <citation type="submission" date="2013-12" db="EMBL/GenBank/DDBJ databases">
        <title>Genome sequence of Okhotskiy virus (OKHV) (Orbivirus, Reoviridae).</title>
        <authorList>
            <person name="Alkhovsky S.V."/>
            <person name="Shchetinin A.M."/>
        </authorList>
    </citation>
    <scope>NUCLEOTIDE SEQUENCE</scope>
    <source>
        <strain evidence="1">LEIV-70C</strain>
    </source>
</reference>
<name>W8P1I6_9REOV</name>
<feature type="non-terminal residue" evidence="1">
    <location>
        <position position="562"/>
    </location>
</feature>
<accession>W8P1I6</accession>
<organism evidence="1">
    <name type="scientific">Okhotskiy virus</name>
    <dbReference type="NCBI Taxonomy" id="1471048"/>
    <lineage>
        <taxon>Viruses</taxon>
        <taxon>Riboviria</taxon>
        <taxon>Orthornavirae</taxon>
        <taxon>Duplornaviricota</taxon>
        <taxon>Resentoviricetes</taxon>
        <taxon>Reovirales</taxon>
        <taxon>Sedoreoviridae</taxon>
        <taxon>Orbivirus</taxon>
    </lineage>
</organism>
<protein>
    <submittedName>
        <fullName evidence="1">VP2 protein</fullName>
    </submittedName>
</protein>
<proteinExistence type="predicted"/>
<sequence>MEEFEILVKGAEKYEKYKQDSYSEFDVVIAPIAEPDKLGYKVNERLCSDVEFEAPREDAHRQPFSRAVPNAAAIGIDYLEGRLTRHEAESSLGDLDDASWAIWSQTREGNYRARTVCGNLEMKARTARTCCFHRVSWCREQRCHTRLEAERVRECVLLCLLLVEEDGAISAGPRTADGSRIDCAGPKGSASRLANPHYNAMWRNEIDQYLTVRAKRTPPCELSINTERAVRALLVEIFCTMYCFLPEYHRLRGGTFLEARAKRAALLPKRILKAPGGVAQRVHNLLAFILQLGEVATSPRAYSDDPFAWVFGTPLFARAERAGDDDDALTMYVALHFLLASIPGACLEELDIVPLKVAKKGNPPQSEVEYTLEKVRTTKYCDVPIHAWLEQNYTTPQVGTTASEGMSKTLGGVLADLRAGKLLRVRKRGDIPAIRTYAATHELMGYVCGGAKEVFSFIIPYRAPRKSFMLVVVGDASLDDSAVMDIEASRLGISRASFLGTCVIRLRGEKLPTIRAPRGIRTIVELYSWGATAGAYIAVKPQSATREMADFMTKVLRYRDRK</sequence>
<evidence type="ECO:0000313" key="1">
    <source>
        <dbReference type="EMBL" id="AHL27159.1"/>
    </source>
</evidence>